<accession>A0A917S384</accession>
<gene>
    <name evidence="2" type="ORF">GCM10011575_08300</name>
</gene>
<feature type="transmembrane region" description="Helical" evidence="1">
    <location>
        <begin position="9"/>
        <end position="29"/>
    </location>
</feature>
<sequence>MGRRLRGSALLRLFGAVLIGLVVGFVVGASSGAPLGVLSGIAVGELSFVGSGWLALWSMDADQTRAHAGREDFRPVIDEVVIVCVTLGGLAAIVLLLTVGSSANRVVVAAVALTGVFMSWATLHLMYAVRYAYVFYGSGGGIDFNNDVDPSYSDFFYFSYNLGMTYQVSDTAVSSRAIRAVVLRHALLSYVFGVVILATTINLVFGMLS</sequence>
<dbReference type="AlphaFoldDB" id="A0A917S384"/>
<keyword evidence="1" id="KW-1133">Transmembrane helix</keyword>
<evidence type="ECO:0000313" key="2">
    <source>
        <dbReference type="EMBL" id="GGL52317.1"/>
    </source>
</evidence>
<reference evidence="2" key="2">
    <citation type="submission" date="2020-09" db="EMBL/GenBank/DDBJ databases">
        <authorList>
            <person name="Sun Q."/>
            <person name="Zhou Y."/>
        </authorList>
    </citation>
    <scope>NUCLEOTIDE SEQUENCE</scope>
    <source>
        <strain evidence="2">CGMCC 4.7306</strain>
    </source>
</reference>
<reference evidence="2" key="1">
    <citation type="journal article" date="2014" name="Int. J. Syst. Evol. Microbiol.">
        <title>Complete genome sequence of Corynebacterium casei LMG S-19264T (=DSM 44701T), isolated from a smear-ripened cheese.</title>
        <authorList>
            <consortium name="US DOE Joint Genome Institute (JGI-PGF)"/>
            <person name="Walter F."/>
            <person name="Albersmeier A."/>
            <person name="Kalinowski J."/>
            <person name="Ruckert C."/>
        </authorList>
    </citation>
    <scope>NUCLEOTIDE SEQUENCE</scope>
    <source>
        <strain evidence="2">CGMCC 4.7306</strain>
    </source>
</reference>
<keyword evidence="1" id="KW-0812">Transmembrane</keyword>
<dbReference type="EMBL" id="BMMZ01000002">
    <property type="protein sequence ID" value="GGL52317.1"/>
    <property type="molecule type" value="Genomic_DNA"/>
</dbReference>
<comment type="caution">
    <text evidence="2">The sequence shown here is derived from an EMBL/GenBank/DDBJ whole genome shotgun (WGS) entry which is preliminary data.</text>
</comment>
<organism evidence="2 3">
    <name type="scientific">Microlunatus endophyticus</name>
    <dbReference type="NCBI Taxonomy" id="1716077"/>
    <lineage>
        <taxon>Bacteria</taxon>
        <taxon>Bacillati</taxon>
        <taxon>Actinomycetota</taxon>
        <taxon>Actinomycetes</taxon>
        <taxon>Propionibacteriales</taxon>
        <taxon>Propionibacteriaceae</taxon>
        <taxon>Microlunatus</taxon>
    </lineage>
</organism>
<feature type="transmembrane region" description="Helical" evidence="1">
    <location>
        <begin position="80"/>
        <end position="100"/>
    </location>
</feature>
<protein>
    <recommendedName>
        <fullName evidence="4">DUF1345 domain-containing protein</fullName>
    </recommendedName>
</protein>
<keyword evidence="3" id="KW-1185">Reference proteome</keyword>
<dbReference type="InterPro" id="IPR009781">
    <property type="entry name" value="DUF1345"/>
</dbReference>
<feature type="transmembrane region" description="Helical" evidence="1">
    <location>
        <begin position="106"/>
        <end position="129"/>
    </location>
</feature>
<evidence type="ECO:0000313" key="3">
    <source>
        <dbReference type="Proteomes" id="UP000613840"/>
    </source>
</evidence>
<feature type="transmembrane region" description="Helical" evidence="1">
    <location>
        <begin position="35"/>
        <end position="59"/>
    </location>
</feature>
<proteinExistence type="predicted"/>
<name>A0A917S384_9ACTN</name>
<dbReference type="RefSeq" id="WP_229669700.1">
    <property type="nucleotide sequence ID" value="NZ_BMMZ01000002.1"/>
</dbReference>
<dbReference type="Proteomes" id="UP000613840">
    <property type="component" value="Unassembled WGS sequence"/>
</dbReference>
<feature type="transmembrane region" description="Helical" evidence="1">
    <location>
        <begin position="186"/>
        <end position="208"/>
    </location>
</feature>
<dbReference type="Pfam" id="PF07077">
    <property type="entry name" value="DUF1345"/>
    <property type="match status" value="1"/>
</dbReference>
<evidence type="ECO:0000256" key="1">
    <source>
        <dbReference type="SAM" id="Phobius"/>
    </source>
</evidence>
<evidence type="ECO:0008006" key="4">
    <source>
        <dbReference type="Google" id="ProtNLM"/>
    </source>
</evidence>
<keyword evidence="1" id="KW-0472">Membrane</keyword>